<protein>
    <submittedName>
        <fullName evidence="1">Uncharacterized protein</fullName>
    </submittedName>
</protein>
<organism evidence="1 2">
    <name type="scientific">Phaseolus coccineus</name>
    <name type="common">Scarlet runner bean</name>
    <name type="synonym">Phaseolus multiflorus</name>
    <dbReference type="NCBI Taxonomy" id="3886"/>
    <lineage>
        <taxon>Eukaryota</taxon>
        <taxon>Viridiplantae</taxon>
        <taxon>Streptophyta</taxon>
        <taxon>Embryophyta</taxon>
        <taxon>Tracheophyta</taxon>
        <taxon>Spermatophyta</taxon>
        <taxon>Magnoliopsida</taxon>
        <taxon>eudicotyledons</taxon>
        <taxon>Gunneridae</taxon>
        <taxon>Pentapetalae</taxon>
        <taxon>rosids</taxon>
        <taxon>fabids</taxon>
        <taxon>Fabales</taxon>
        <taxon>Fabaceae</taxon>
        <taxon>Papilionoideae</taxon>
        <taxon>50 kb inversion clade</taxon>
        <taxon>NPAAA clade</taxon>
        <taxon>indigoferoid/millettioid clade</taxon>
        <taxon>Phaseoleae</taxon>
        <taxon>Phaseolus</taxon>
    </lineage>
</organism>
<comment type="caution">
    <text evidence="1">The sequence shown here is derived from an EMBL/GenBank/DDBJ whole genome shotgun (WGS) entry which is preliminary data.</text>
</comment>
<proteinExistence type="predicted"/>
<accession>A0AAN9LGW2</accession>
<dbReference type="EMBL" id="JAYMYR010000010">
    <property type="protein sequence ID" value="KAK7335411.1"/>
    <property type="molecule type" value="Genomic_DNA"/>
</dbReference>
<sequence length="89" mass="9577">MTSAAVDHVAALFTVSGWLLEKVIGGVKVPRQMVAETPWNRKPLVLSHGEHHRATSVVQLASVRRTTPSCELAGEAGEFSSIVYSPIPI</sequence>
<dbReference type="Proteomes" id="UP001374584">
    <property type="component" value="Unassembled WGS sequence"/>
</dbReference>
<name>A0AAN9LGW2_PHACN</name>
<reference evidence="1 2" key="1">
    <citation type="submission" date="2024-01" db="EMBL/GenBank/DDBJ databases">
        <title>The genomes of 5 underutilized Papilionoideae crops provide insights into root nodulation and disease resistanc.</title>
        <authorList>
            <person name="Jiang F."/>
        </authorList>
    </citation>
    <scope>NUCLEOTIDE SEQUENCE [LARGE SCALE GENOMIC DNA]</scope>
    <source>
        <strain evidence="1">JINMINGXINNONG_FW02</strain>
        <tissue evidence="1">Leaves</tissue>
    </source>
</reference>
<dbReference type="AlphaFoldDB" id="A0AAN9LGW2"/>
<evidence type="ECO:0000313" key="2">
    <source>
        <dbReference type="Proteomes" id="UP001374584"/>
    </source>
</evidence>
<evidence type="ECO:0000313" key="1">
    <source>
        <dbReference type="EMBL" id="KAK7335411.1"/>
    </source>
</evidence>
<gene>
    <name evidence="1" type="ORF">VNO80_27234</name>
</gene>
<keyword evidence="2" id="KW-1185">Reference proteome</keyword>